<feature type="non-terminal residue" evidence="1">
    <location>
        <position position="1"/>
    </location>
</feature>
<proteinExistence type="predicted"/>
<dbReference type="EMBL" id="LAZR01056195">
    <property type="protein sequence ID" value="KKK74702.1"/>
    <property type="molecule type" value="Genomic_DNA"/>
</dbReference>
<accession>A0A0F8Y010</accession>
<protein>
    <submittedName>
        <fullName evidence="1">Uncharacterized protein</fullName>
    </submittedName>
</protein>
<gene>
    <name evidence="1" type="ORF">LCGC14_2881140</name>
</gene>
<name>A0A0F8Y010_9ZZZZ</name>
<organism evidence="1">
    <name type="scientific">marine sediment metagenome</name>
    <dbReference type="NCBI Taxonomy" id="412755"/>
    <lineage>
        <taxon>unclassified sequences</taxon>
        <taxon>metagenomes</taxon>
        <taxon>ecological metagenomes</taxon>
    </lineage>
</organism>
<comment type="caution">
    <text evidence="1">The sequence shown here is derived from an EMBL/GenBank/DDBJ whole genome shotgun (WGS) entry which is preliminary data.</text>
</comment>
<reference evidence="1" key="1">
    <citation type="journal article" date="2015" name="Nature">
        <title>Complex archaea that bridge the gap between prokaryotes and eukaryotes.</title>
        <authorList>
            <person name="Spang A."/>
            <person name="Saw J.H."/>
            <person name="Jorgensen S.L."/>
            <person name="Zaremba-Niedzwiedzka K."/>
            <person name="Martijn J."/>
            <person name="Lind A.E."/>
            <person name="van Eijk R."/>
            <person name="Schleper C."/>
            <person name="Guy L."/>
            <person name="Ettema T.J."/>
        </authorList>
    </citation>
    <scope>NUCLEOTIDE SEQUENCE</scope>
</reference>
<dbReference type="AlphaFoldDB" id="A0A0F8Y010"/>
<sequence length="38" mass="4204">ICICSTYDLLLLLPLKYMDEVVAVNPVIAHTLCNIGEI</sequence>
<evidence type="ECO:0000313" key="1">
    <source>
        <dbReference type="EMBL" id="KKK74702.1"/>
    </source>
</evidence>